<comment type="caution">
    <text evidence="1">The sequence shown here is derived from an EMBL/GenBank/DDBJ whole genome shotgun (WGS) entry which is preliminary data.</text>
</comment>
<gene>
    <name evidence="1" type="ORF">S01H4_51142</name>
</gene>
<protein>
    <submittedName>
        <fullName evidence="1">Uncharacterized protein</fullName>
    </submittedName>
</protein>
<accession>X1BQ14</accession>
<dbReference type="EMBL" id="BART01029098">
    <property type="protein sequence ID" value="GAG97085.1"/>
    <property type="molecule type" value="Genomic_DNA"/>
</dbReference>
<reference evidence="1" key="1">
    <citation type="journal article" date="2014" name="Front. Microbiol.">
        <title>High frequency of phylogenetically diverse reductive dehalogenase-homologous genes in deep subseafloor sedimentary metagenomes.</title>
        <authorList>
            <person name="Kawai M."/>
            <person name="Futagami T."/>
            <person name="Toyoda A."/>
            <person name="Takaki Y."/>
            <person name="Nishi S."/>
            <person name="Hori S."/>
            <person name="Arai W."/>
            <person name="Tsubouchi T."/>
            <person name="Morono Y."/>
            <person name="Uchiyama I."/>
            <person name="Ito T."/>
            <person name="Fujiyama A."/>
            <person name="Inagaki F."/>
            <person name="Takami H."/>
        </authorList>
    </citation>
    <scope>NUCLEOTIDE SEQUENCE</scope>
    <source>
        <strain evidence="1">Expedition CK06-06</strain>
    </source>
</reference>
<dbReference type="AlphaFoldDB" id="X1BQ14"/>
<evidence type="ECO:0000313" key="1">
    <source>
        <dbReference type="EMBL" id="GAG97085.1"/>
    </source>
</evidence>
<proteinExistence type="predicted"/>
<feature type="non-terminal residue" evidence="1">
    <location>
        <position position="1"/>
    </location>
</feature>
<name>X1BQ14_9ZZZZ</name>
<organism evidence="1">
    <name type="scientific">marine sediment metagenome</name>
    <dbReference type="NCBI Taxonomy" id="412755"/>
    <lineage>
        <taxon>unclassified sequences</taxon>
        <taxon>metagenomes</taxon>
        <taxon>ecological metagenomes</taxon>
    </lineage>
</organism>
<sequence>VISEVIPGISRIEELNDSEKLVSRKVKRRYFVDNLNSFIIIVSKIHVIQ</sequence>